<dbReference type="PANTHER" id="PTHR47505">
    <property type="entry name" value="DNA UTILIZATION PROTEIN YHGH"/>
    <property type="match status" value="1"/>
</dbReference>
<sequence>MDYFSQYKFYGDYCLRKVFAKDVRLALLEYKNYIVVPIPISDKRYEERGFNQVTGILEAASVDYQPILKKHHAQKQSEKSRKDRLRTIQSFYIEEKNLVPEKIILVDDIYTTGATIQLAKALLMKNGAKTIKTFSIPR</sequence>
<dbReference type="PANTHER" id="PTHR47505:SF1">
    <property type="entry name" value="DNA UTILIZATION PROTEIN YHGH"/>
    <property type="match status" value="1"/>
</dbReference>
<dbReference type="Proteomes" id="UP000198604">
    <property type="component" value="Unassembled WGS sequence"/>
</dbReference>
<dbReference type="AlphaFoldDB" id="A0A0E4H6D4"/>
<comment type="similarity">
    <text evidence="1">Belongs to the ComF/GntX family.</text>
</comment>
<protein>
    <submittedName>
        <fullName evidence="2">Amidophosphoribosyltransferase</fullName>
    </submittedName>
</protein>
<gene>
    <name evidence="2" type="ORF">BN1356_02105</name>
</gene>
<dbReference type="InterPro" id="IPR051910">
    <property type="entry name" value="ComF/GntX_DNA_util-trans"/>
</dbReference>
<keyword evidence="3" id="KW-1185">Reference proteome</keyword>
<name>A0A0E4H6D4_9STRE</name>
<evidence type="ECO:0000256" key="1">
    <source>
        <dbReference type="ARBA" id="ARBA00008007"/>
    </source>
</evidence>
<dbReference type="EMBL" id="CTEN01000004">
    <property type="protein sequence ID" value="CQR25760.1"/>
    <property type="molecule type" value="Genomic_DNA"/>
</dbReference>
<keyword evidence="2" id="KW-0808">Transferase</keyword>
<accession>A0A0E4H6D4</accession>
<dbReference type="InterPro" id="IPR029057">
    <property type="entry name" value="PRTase-like"/>
</dbReference>
<dbReference type="STRING" id="1608583.BN1356_02105"/>
<keyword evidence="2" id="KW-0328">Glycosyltransferase</keyword>
<dbReference type="Gene3D" id="3.40.50.2020">
    <property type="match status" value="1"/>
</dbReference>
<dbReference type="GO" id="GO:0016757">
    <property type="term" value="F:glycosyltransferase activity"/>
    <property type="evidence" value="ECO:0007669"/>
    <property type="project" value="UniProtKB-KW"/>
</dbReference>
<dbReference type="InterPro" id="IPR000836">
    <property type="entry name" value="PRTase_dom"/>
</dbReference>
<proteinExistence type="inferred from homology"/>
<dbReference type="SUPFAM" id="SSF53271">
    <property type="entry name" value="PRTase-like"/>
    <property type="match status" value="1"/>
</dbReference>
<reference evidence="3" key="1">
    <citation type="submission" date="2015-03" db="EMBL/GenBank/DDBJ databases">
        <authorList>
            <person name="Urmite Genomes"/>
        </authorList>
    </citation>
    <scope>NUCLEOTIDE SEQUENCE [LARGE SCALE GENOMIC DNA]</scope>
    <source>
        <strain evidence="3">FF10</strain>
    </source>
</reference>
<dbReference type="CDD" id="cd06223">
    <property type="entry name" value="PRTases_typeI"/>
    <property type="match status" value="1"/>
</dbReference>
<organism evidence="2 3">
    <name type="scientific">Streptococcus varani</name>
    <dbReference type="NCBI Taxonomy" id="1608583"/>
    <lineage>
        <taxon>Bacteria</taxon>
        <taxon>Bacillati</taxon>
        <taxon>Bacillota</taxon>
        <taxon>Bacilli</taxon>
        <taxon>Lactobacillales</taxon>
        <taxon>Streptococcaceae</taxon>
        <taxon>Streptococcus</taxon>
    </lineage>
</organism>
<evidence type="ECO:0000313" key="3">
    <source>
        <dbReference type="Proteomes" id="UP000198604"/>
    </source>
</evidence>
<evidence type="ECO:0000313" key="2">
    <source>
        <dbReference type="EMBL" id="CQR25760.1"/>
    </source>
</evidence>